<dbReference type="PANTHER" id="PTHR11844">
    <property type="entry name" value="METALLOPROTEASE INHIBITOR"/>
    <property type="match status" value="1"/>
</dbReference>
<accession>T1JNR6</accession>
<organism evidence="12 13">
    <name type="scientific">Strigamia maritima</name>
    <name type="common">European centipede</name>
    <name type="synonym">Geophilus maritimus</name>
    <dbReference type="NCBI Taxonomy" id="126957"/>
    <lineage>
        <taxon>Eukaryota</taxon>
        <taxon>Metazoa</taxon>
        <taxon>Ecdysozoa</taxon>
        <taxon>Arthropoda</taxon>
        <taxon>Myriapoda</taxon>
        <taxon>Chilopoda</taxon>
        <taxon>Pleurostigmophora</taxon>
        <taxon>Geophilomorpha</taxon>
        <taxon>Linotaeniidae</taxon>
        <taxon>Strigamia</taxon>
    </lineage>
</organism>
<dbReference type="PhylomeDB" id="T1JNR6"/>
<evidence type="ECO:0000313" key="13">
    <source>
        <dbReference type="Proteomes" id="UP000014500"/>
    </source>
</evidence>
<dbReference type="PROSITE" id="PS50189">
    <property type="entry name" value="NTR"/>
    <property type="match status" value="1"/>
</dbReference>
<dbReference type="InterPro" id="IPR008993">
    <property type="entry name" value="TIMP-like_OB-fold"/>
</dbReference>
<keyword evidence="4" id="KW-0483">Metalloprotease inhibitor</keyword>
<feature type="disulfide bond" evidence="9">
    <location>
        <begin position="20"/>
        <end position="90"/>
    </location>
</feature>
<dbReference type="GO" id="GO:0046872">
    <property type="term" value="F:metal ion binding"/>
    <property type="evidence" value="ECO:0007669"/>
    <property type="project" value="UniProtKB-KW"/>
</dbReference>
<dbReference type="GO" id="GO:0031012">
    <property type="term" value="C:extracellular matrix"/>
    <property type="evidence" value="ECO:0007669"/>
    <property type="project" value="TreeGrafter"/>
</dbReference>
<dbReference type="HOGENOM" id="CLU_084029_0_0_1"/>
<feature type="disulfide bond" evidence="9">
    <location>
        <begin position="143"/>
        <end position="191"/>
    </location>
</feature>
<feature type="disulfide bond" evidence="9">
    <location>
        <begin position="32"/>
        <end position="141"/>
    </location>
</feature>
<dbReference type="AlphaFoldDB" id="T1JNR6"/>
<evidence type="ECO:0000256" key="8">
    <source>
        <dbReference type="PIRSR" id="PIRSR601820-1"/>
    </source>
</evidence>
<feature type="disulfide bond" evidence="9">
    <location>
        <begin position="22"/>
        <end position="116"/>
    </location>
</feature>
<reference evidence="13" key="1">
    <citation type="submission" date="2011-05" db="EMBL/GenBank/DDBJ databases">
        <authorList>
            <person name="Richards S.R."/>
            <person name="Qu J."/>
            <person name="Jiang H."/>
            <person name="Jhangiani S.N."/>
            <person name="Agravi P."/>
            <person name="Goodspeed R."/>
            <person name="Gross S."/>
            <person name="Mandapat C."/>
            <person name="Jackson L."/>
            <person name="Mathew T."/>
            <person name="Pu L."/>
            <person name="Thornton R."/>
            <person name="Saada N."/>
            <person name="Wilczek-Boney K.B."/>
            <person name="Lee S."/>
            <person name="Kovar C."/>
            <person name="Wu Y."/>
            <person name="Scherer S.E."/>
            <person name="Worley K.C."/>
            <person name="Muzny D.M."/>
            <person name="Gibbs R."/>
        </authorList>
    </citation>
    <scope>NUCLEOTIDE SEQUENCE</scope>
    <source>
        <strain evidence="13">Brora</strain>
    </source>
</reference>
<dbReference type="InterPro" id="IPR027465">
    <property type="entry name" value="TIMP_C"/>
</dbReference>
<dbReference type="Gene3D" id="2.40.50.120">
    <property type="match status" value="1"/>
</dbReference>
<feature type="binding site" evidence="8">
    <location>
        <position position="20"/>
    </location>
    <ligand>
        <name>Zn(2+)</name>
        <dbReference type="ChEBI" id="CHEBI:29105"/>
        <note>ligand shared with metalloproteinase partner</note>
    </ligand>
</feature>
<feature type="disulfide bond" evidence="9">
    <location>
        <begin position="164"/>
        <end position="183"/>
    </location>
</feature>
<evidence type="ECO:0000256" key="1">
    <source>
        <dbReference type="ARBA" id="ARBA00004613"/>
    </source>
</evidence>
<dbReference type="InterPro" id="IPR001820">
    <property type="entry name" value="TIMP"/>
</dbReference>
<evidence type="ECO:0000256" key="2">
    <source>
        <dbReference type="ARBA" id="ARBA00011027"/>
    </source>
</evidence>
<evidence type="ECO:0000256" key="3">
    <source>
        <dbReference type="ARBA" id="ARBA00022525"/>
    </source>
</evidence>
<dbReference type="PANTHER" id="PTHR11844:SF33">
    <property type="entry name" value="TISSUE INHIBITOR OF METALLOPROTEINASE"/>
    <property type="match status" value="1"/>
</dbReference>
<evidence type="ECO:0000256" key="6">
    <source>
        <dbReference type="ARBA" id="ARBA00023157"/>
    </source>
</evidence>
<dbReference type="eggNOG" id="KOG4745">
    <property type="taxonomic scope" value="Eukaryota"/>
</dbReference>
<evidence type="ECO:0000256" key="10">
    <source>
        <dbReference type="SAM" id="SignalP"/>
    </source>
</evidence>
<evidence type="ECO:0000256" key="5">
    <source>
        <dbReference type="ARBA" id="ARBA00022690"/>
    </source>
</evidence>
<dbReference type="EMBL" id="JH431872">
    <property type="status" value="NOT_ANNOTATED_CDS"/>
    <property type="molecule type" value="Genomic_DNA"/>
</dbReference>
<keyword evidence="8" id="KW-0862">Zinc</keyword>
<keyword evidence="13" id="KW-1185">Reference proteome</keyword>
<dbReference type="Proteomes" id="UP000014500">
    <property type="component" value="Unassembled WGS sequence"/>
</dbReference>
<comment type="subcellular location">
    <subcellularLocation>
        <location evidence="1">Secreted</location>
    </subcellularLocation>
</comment>
<dbReference type="Gene3D" id="3.90.370.10">
    <property type="entry name" value="Tissue inhibitor of metalloproteinase-1. Chain B, domain 1"/>
    <property type="match status" value="1"/>
</dbReference>
<dbReference type="GO" id="GO:0002020">
    <property type="term" value="F:protease binding"/>
    <property type="evidence" value="ECO:0007669"/>
    <property type="project" value="TreeGrafter"/>
</dbReference>
<evidence type="ECO:0000256" key="4">
    <source>
        <dbReference type="ARBA" id="ARBA00022608"/>
    </source>
</evidence>
<feature type="chain" id="PRO_5004580472" description="NTR domain-containing protein" evidence="10">
    <location>
        <begin position="18"/>
        <end position="218"/>
    </location>
</feature>
<dbReference type="SUPFAM" id="SSF50242">
    <property type="entry name" value="TIMP-like"/>
    <property type="match status" value="1"/>
</dbReference>
<name>T1JNR6_STRMM</name>
<feature type="domain" description="NTR" evidence="11">
    <location>
        <begin position="20"/>
        <end position="141"/>
    </location>
</feature>
<dbReference type="InterPro" id="IPR001134">
    <property type="entry name" value="Netrin_domain"/>
</dbReference>
<proteinExistence type="inferred from homology"/>
<evidence type="ECO:0000256" key="7">
    <source>
        <dbReference type="ARBA" id="ARBA00023215"/>
    </source>
</evidence>
<evidence type="ECO:0000256" key="9">
    <source>
        <dbReference type="PIRSR" id="PIRSR601820-3"/>
    </source>
</evidence>
<protein>
    <recommendedName>
        <fullName evidence="11">NTR domain-containing protein</fullName>
    </recommendedName>
</protein>
<dbReference type="GO" id="GO:0051045">
    <property type="term" value="P:negative regulation of membrane protein ectodomain proteolysis"/>
    <property type="evidence" value="ECO:0007669"/>
    <property type="project" value="TreeGrafter"/>
</dbReference>
<dbReference type="STRING" id="126957.T1JNR6"/>
<dbReference type="GO" id="GO:0005615">
    <property type="term" value="C:extracellular space"/>
    <property type="evidence" value="ECO:0007669"/>
    <property type="project" value="TreeGrafter"/>
</dbReference>
<dbReference type="GO" id="GO:0008191">
    <property type="term" value="F:metalloendopeptidase inhibitor activity"/>
    <property type="evidence" value="ECO:0007669"/>
    <property type="project" value="InterPro"/>
</dbReference>
<dbReference type="SMART" id="SM00206">
    <property type="entry name" value="NTR"/>
    <property type="match status" value="1"/>
</dbReference>
<evidence type="ECO:0000259" key="11">
    <source>
        <dbReference type="PROSITE" id="PS50189"/>
    </source>
</evidence>
<dbReference type="EnsemblMetazoa" id="SMAR015495-RA">
    <property type="protein sequence ID" value="SMAR015495-PA"/>
    <property type="gene ID" value="SMAR015495"/>
</dbReference>
<keyword evidence="7" id="KW-0481">Metalloenzyme inhibitor</keyword>
<feature type="disulfide bond" evidence="9">
    <location>
        <begin position="148"/>
        <end position="157"/>
    </location>
</feature>
<evidence type="ECO:0000313" key="12">
    <source>
        <dbReference type="EnsemblMetazoa" id="SMAR015495-PA"/>
    </source>
</evidence>
<reference evidence="12" key="2">
    <citation type="submission" date="2015-02" db="UniProtKB">
        <authorList>
            <consortium name="EnsemblMetazoa"/>
        </authorList>
    </citation>
    <scope>IDENTIFICATION</scope>
</reference>
<sequence length="218" mass="24858">MFFPLVFLLIMAFCAVGDTCTCFPVHPQAHYCNSDYVLLVKVNNSTIGNQTQATHRMIDVKIKKSFKANEKVNFAIKNGQIWTPMNDGVCGINLKPNAKYLITGKVEGGKAFISTCDYYQEWSNLTPKQRKGFKLLYKLGCECKVAYCPLAKRGHKCNVNANTCSWTTAFDKDGDCQGHYSICMRQITGYCQWNSSRAYKQCVKEKEQKKKERQRLEP</sequence>
<comment type="similarity">
    <text evidence="2">Belongs to the protease inhibitor I35 (TIMP) family.</text>
</comment>
<keyword evidence="6 9" id="KW-1015">Disulfide bond</keyword>
<dbReference type="Pfam" id="PF00965">
    <property type="entry name" value="TIMP"/>
    <property type="match status" value="1"/>
</dbReference>
<dbReference type="OMA" id="CECKIST"/>
<keyword evidence="5" id="KW-0646">Protease inhibitor</keyword>
<feature type="signal peptide" evidence="10">
    <location>
        <begin position="1"/>
        <end position="17"/>
    </location>
</feature>
<keyword evidence="3" id="KW-0964">Secreted</keyword>
<keyword evidence="8" id="KW-0479">Metal-binding</keyword>
<keyword evidence="10" id="KW-0732">Signal</keyword>